<evidence type="ECO:0000313" key="4">
    <source>
        <dbReference type="EMBL" id="MXO87261.1"/>
    </source>
</evidence>
<gene>
    <name evidence="4" type="ORF">GRI32_00730</name>
</gene>
<keyword evidence="5" id="KW-1185">Reference proteome</keyword>
<dbReference type="AlphaFoldDB" id="A0A844ZFF7"/>
<feature type="transmembrane region" description="Helical" evidence="2">
    <location>
        <begin position="144"/>
        <end position="162"/>
    </location>
</feature>
<evidence type="ECO:0000256" key="1">
    <source>
        <dbReference type="SAM" id="MobiDB-lite"/>
    </source>
</evidence>
<evidence type="ECO:0000256" key="2">
    <source>
        <dbReference type="SAM" id="Phobius"/>
    </source>
</evidence>
<sequence>MSQSPHTGAEDRISFPGFKNRSPRKKVRLHGRLRGESEWTDVQIKDLSARGLMAESEHPPPRGHYIEIRRHNHILIGVVAWSKGNRFGVALAEETDIESLISGVPTCLNGERRDLVKRDRKPRVLLVLSTPSDWKWAGRALERLALIAFGVIGTLFVGELVYEALATPMEAIVEGLRL</sequence>
<dbReference type="EMBL" id="WTYY01000001">
    <property type="protein sequence ID" value="MXO87261.1"/>
    <property type="molecule type" value="Genomic_DNA"/>
</dbReference>
<comment type="caution">
    <text evidence="4">The sequence shown here is derived from an EMBL/GenBank/DDBJ whole genome shotgun (WGS) entry which is preliminary data.</text>
</comment>
<reference evidence="4 5" key="1">
    <citation type="submission" date="2019-12" db="EMBL/GenBank/DDBJ databases">
        <title>Genomic-based taxomic classification of the family Erythrobacteraceae.</title>
        <authorList>
            <person name="Xu L."/>
        </authorList>
    </citation>
    <scope>NUCLEOTIDE SEQUENCE [LARGE SCALE GENOMIC DNA]</scope>
    <source>
        <strain evidence="4 5">JCM 16339</strain>
    </source>
</reference>
<keyword evidence="2" id="KW-0812">Transmembrane</keyword>
<dbReference type="Proteomes" id="UP000435243">
    <property type="component" value="Unassembled WGS sequence"/>
</dbReference>
<dbReference type="RefSeq" id="WP_160589224.1">
    <property type="nucleotide sequence ID" value="NZ_BAAAFP010000002.1"/>
</dbReference>
<dbReference type="GO" id="GO:0035438">
    <property type="term" value="F:cyclic-di-GMP binding"/>
    <property type="evidence" value="ECO:0007669"/>
    <property type="project" value="InterPro"/>
</dbReference>
<dbReference type="OrthoDB" id="7429082at2"/>
<feature type="domain" description="PilZ" evidence="3">
    <location>
        <begin position="21"/>
        <end position="97"/>
    </location>
</feature>
<protein>
    <recommendedName>
        <fullName evidence="3">PilZ domain-containing protein</fullName>
    </recommendedName>
</protein>
<dbReference type="Pfam" id="PF07238">
    <property type="entry name" value="PilZ"/>
    <property type="match status" value="1"/>
</dbReference>
<proteinExistence type="predicted"/>
<name>A0A844ZFF7_9SPHN</name>
<evidence type="ECO:0000259" key="3">
    <source>
        <dbReference type="Pfam" id="PF07238"/>
    </source>
</evidence>
<accession>A0A844ZFF7</accession>
<organism evidence="4 5">
    <name type="scientific">Alteraurantiacibacter aestuarii</name>
    <dbReference type="NCBI Taxonomy" id="650004"/>
    <lineage>
        <taxon>Bacteria</taxon>
        <taxon>Pseudomonadati</taxon>
        <taxon>Pseudomonadota</taxon>
        <taxon>Alphaproteobacteria</taxon>
        <taxon>Sphingomonadales</taxon>
        <taxon>Erythrobacteraceae</taxon>
        <taxon>Alteraurantiacibacter</taxon>
    </lineage>
</organism>
<keyword evidence="2" id="KW-1133">Transmembrane helix</keyword>
<evidence type="ECO:0000313" key="5">
    <source>
        <dbReference type="Proteomes" id="UP000435243"/>
    </source>
</evidence>
<keyword evidence="2" id="KW-0472">Membrane</keyword>
<dbReference type="SUPFAM" id="SSF141371">
    <property type="entry name" value="PilZ domain-like"/>
    <property type="match status" value="1"/>
</dbReference>
<feature type="region of interest" description="Disordered" evidence="1">
    <location>
        <begin position="1"/>
        <end position="26"/>
    </location>
</feature>
<dbReference type="InterPro" id="IPR009875">
    <property type="entry name" value="PilZ_domain"/>
</dbReference>